<keyword evidence="6" id="KW-1017">Isopeptide bond</keyword>
<feature type="repeat" description="ANK" evidence="27">
    <location>
        <begin position="2785"/>
        <end position="2817"/>
    </location>
</feature>
<dbReference type="GO" id="GO:0140359">
    <property type="term" value="F:ABC-type transporter activity"/>
    <property type="evidence" value="ECO:0007669"/>
    <property type="project" value="InterPro"/>
</dbReference>
<evidence type="ECO:0000256" key="22">
    <source>
        <dbReference type="ARBA" id="ARBA00023242"/>
    </source>
</evidence>
<keyword evidence="15" id="KW-0833">Ubl conjugation pathway</keyword>
<keyword evidence="11" id="KW-0677">Repeat</keyword>
<feature type="compositionally biased region" description="Low complexity" evidence="28">
    <location>
        <begin position="2708"/>
        <end position="2724"/>
    </location>
</feature>
<feature type="region of interest" description="Disordered" evidence="28">
    <location>
        <begin position="2701"/>
        <end position="2724"/>
    </location>
</feature>
<feature type="region of interest" description="Disordered" evidence="28">
    <location>
        <begin position="83"/>
        <end position="105"/>
    </location>
</feature>
<evidence type="ECO:0000256" key="26">
    <source>
        <dbReference type="ARBA" id="ARBA00079537"/>
    </source>
</evidence>
<dbReference type="GO" id="GO:0016020">
    <property type="term" value="C:membrane"/>
    <property type="evidence" value="ECO:0007669"/>
    <property type="project" value="UniProtKB-SubCell"/>
</dbReference>
<feature type="transmembrane region" description="Helical" evidence="29">
    <location>
        <begin position="1839"/>
        <end position="1861"/>
    </location>
</feature>
<comment type="subunit">
    <text evidence="24">Homo- and heterodimer. Heterodimer (RING-type zinc finger) with BRCA1. Heterodimer (via ANK repeats and BRCT domains) with CSTF1/CSTF-50. Component of the BRCA1-A complex, at least composed of the BRCA1, BARD1, UIMC1/RAP80, ABRAXAS1, BRCC3/BRCC36, BABAM2 and BABAM1/NBA1. Interacts with UBXN1.</text>
</comment>
<feature type="repeat" description="ANK" evidence="27">
    <location>
        <begin position="2818"/>
        <end position="2850"/>
    </location>
</feature>
<keyword evidence="9 29" id="KW-0812">Transmembrane</keyword>
<dbReference type="PROSITE" id="PS50088">
    <property type="entry name" value="ANK_REPEAT"/>
    <property type="match status" value="3"/>
</dbReference>
<dbReference type="PROSITE" id="PS50297">
    <property type="entry name" value="ANK_REP_REGION"/>
    <property type="match status" value="3"/>
</dbReference>
<feature type="compositionally biased region" description="Basic residues" evidence="28">
    <location>
        <begin position="2519"/>
        <end position="2534"/>
    </location>
</feature>
<dbReference type="GO" id="GO:0005319">
    <property type="term" value="F:lipid transporter activity"/>
    <property type="evidence" value="ECO:0007669"/>
    <property type="project" value="TreeGrafter"/>
</dbReference>
<dbReference type="InterPro" id="IPR056264">
    <property type="entry name" value="R2_ABCA1-4-like"/>
</dbReference>
<dbReference type="GO" id="GO:0016887">
    <property type="term" value="F:ATP hydrolysis activity"/>
    <property type="evidence" value="ECO:0007669"/>
    <property type="project" value="InterPro"/>
</dbReference>
<evidence type="ECO:0000256" key="9">
    <source>
        <dbReference type="ARBA" id="ARBA00022692"/>
    </source>
</evidence>
<evidence type="ECO:0000256" key="17">
    <source>
        <dbReference type="ARBA" id="ARBA00022840"/>
    </source>
</evidence>
<dbReference type="Gene3D" id="1.25.40.20">
    <property type="entry name" value="Ankyrin repeat-containing domain"/>
    <property type="match status" value="1"/>
</dbReference>
<gene>
    <name evidence="32" type="ORF">D623_10022939</name>
</gene>
<keyword evidence="16" id="KW-0862">Zinc</keyword>
<feature type="transmembrane region" description="Helical" evidence="29">
    <location>
        <begin position="1867"/>
        <end position="1886"/>
    </location>
</feature>
<feature type="transmembrane region" description="Helical" evidence="29">
    <location>
        <begin position="1985"/>
        <end position="2006"/>
    </location>
</feature>
<feature type="transmembrane region" description="Helical" evidence="29">
    <location>
        <begin position="1017"/>
        <end position="1037"/>
    </location>
</feature>
<keyword evidence="7" id="KW-0597">Phosphoprotein</keyword>
<evidence type="ECO:0000256" key="13">
    <source>
        <dbReference type="ARBA" id="ARBA00022763"/>
    </source>
</evidence>
<dbReference type="PROSITE" id="PS50893">
    <property type="entry name" value="ABC_TRANSPORTER_2"/>
    <property type="match status" value="2"/>
</dbReference>
<dbReference type="FunFam" id="3.40.50.300:FF:000689">
    <property type="entry name" value="ATP binding cassette subfamily A member 12"/>
    <property type="match status" value="1"/>
</dbReference>
<dbReference type="CDD" id="cd03263">
    <property type="entry name" value="ABC_subfamily_A"/>
    <property type="match status" value="1"/>
</dbReference>
<reference evidence="32 33" key="1">
    <citation type="journal article" date="2013" name="Nat. Commun.">
        <title>Genome analysis reveals insights into physiology and longevity of the Brandt's bat Myotis brandtii.</title>
        <authorList>
            <person name="Seim I."/>
            <person name="Fang X."/>
            <person name="Xiong Z."/>
            <person name="Lobanov A.V."/>
            <person name="Huang Z."/>
            <person name="Ma S."/>
            <person name="Feng Y."/>
            <person name="Turanov A.A."/>
            <person name="Zhu Y."/>
            <person name="Lenz T.L."/>
            <person name="Gerashchenko M.V."/>
            <person name="Fan D."/>
            <person name="Hee Yim S."/>
            <person name="Yao X."/>
            <person name="Jordan D."/>
            <person name="Xiong Y."/>
            <person name="Ma Y."/>
            <person name="Lyapunov A.N."/>
            <person name="Chen G."/>
            <person name="Kulakova O.I."/>
            <person name="Sun Y."/>
            <person name="Lee S.G."/>
            <person name="Bronson R.T."/>
            <person name="Moskalev A.A."/>
            <person name="Sunyaev S.R."/>
            <person name="Zhang G."/>
            <person name="Krogh A."/>
            <person name="Wang J."/>
            <person name="Gladyshev V.N."/>
        </authorList>
    </citation>
    <scope>NUCLEOTIDE SEQUENCE [LARGE SCALE GENOMIC DNA]</scope>
</reference>
<dbReference type="GO" id="GO:0005634">
    <property type="term" value="C:nucleus"/>
    <property type="evidence" value="ECO:0007669"/>
    <property type="project" value="UniProtKB-SubCell"/>
</dbReference>
<dbReference type="SUPFAM" id="SSF48403">
    <property type="entry name" value="Ankyrin repeat"/>
    <property type="match status" value="1"/>
</dbReference>
<dbReference type="Pfam" id="PF14835">
    <property type="entry name" value="zf-RING_6"/>
    <property type="match status" value="1"/>
</dbReference>
<dbReference type="PROSITE" id="PS50172">
    <property type="entry name" value="BRCT"/>
    <property type="match status" value="2"/>
</dbReference>
<keyword evidence="20 29" id="KW-0472">Membrane</keyword>
<keyword evidence="22" id="KW-0539">Nucleus</keyword>
<proteinExistence type="predicted"/>
<evidence type="ECO:0000256" key="16">
    <source>
        <dbReference type="ARBA" id="ARBA00022833"/>
    </source>
</evidence>
<dbReference type="InterPro" id="IPR001357">
    <property type="entry name" value="BRCT_dom"/>
</dbReference>
<keyword evidence="8" id="KW-0808">Transferase</keyword>
<dbReference type="PANTHER" id="PTHR19229">
    <property type="entry name" value="ATP-BINDING CASSETTE TRANSPORTER SUBFAMILY A ABCA"/>
    <property type="match status" value="1"/>
</dbReference>
<feature type="domain" description="BRCT" evidence="30">
    <location>
        <begin position="2992"/>
        <end position="3102"/>
    </location>
</feature>
<feature type="transmembrane region" description="Helical" evidence="29">
    <location>
        <begin position="1898"/>
        <end position="1922"/>
    </location>
</feature>
<evidence type="ECO:0000256" key="19">
    <source>
        <dbReference type="ARBA" id="ARBA00022989"/>
    </source>
</evidence>
<dbReference type="EC" id="2.3.2.27" evidence="5"/>
<keyword evidence="33" id="KW-1185">Reference proteome</keyword>
<dbReference type="SUPFAM" id="SSF52113">
    <property type="entry name" value="BRCT domain"/>
    <property type="match status" value="2"/>
</dbReference>
<dbReference type="Gene3D" id="3.40.50.10190">
    <property type="entry name" value="BRCT domain"/>
    <property type="match status" value="2"/>
</dbReference>
<evidence type="ECO:0000256" key="4">
    <source>
        <dbReference type="ARBA" id="ARBA00004906"/>
    </source>
</evidence>
<dbReference type="InterPro" id="IPR027417">
    <property type="entry name" value="P-loop_NTPase"/>
</dbReference>
<evidence type="ECO:0000256" key="27">
    <source>
        <dbReference type="PROSITE-ProRule" id="PRU00023"/>
    </source>
</evidence>
<evidence type="ECO:0000256" key="3">
    <source>
        <dbReference type="ARBA" id="ARBA00004141"/>
    </source>
</evidence>
<dbReference type="InterPro" id="IPR036420">
    <property type="entry name" value="BRCT_dom_sf"/>
</dbReference>
<dbReference type="SUPFAM" id="SSF57850">
    <property type="entry name" value="RING/U-box"/>
    <property type="match status" value="1"/>
</dbReference>
<dbReference type="Gene3D" id="3.40.50.300">
    <property type="entry name" value="P-loop containing nucleotide triphosphate hydrolases"/>
    <property type="match status" value="2"/>
</dbReference>
<dbReference type="GO" id="GO:0006281">
    <property type="term" value="P:DNA repair"/>
    <property type="evidence" value="ECO:0007669"/>
    <property type="project" value="UniProtKB-KW"/>
</dbReference>
<dbReference type="SMART" id="SM00248">
    <property type="entry name" value="ANK"/>
    <property type="match status" value="3"/>
</dbReference>
<evidence type="ECO:0000256" key="8">
    <source>
        <dbReference type="ARBA" id="ARBA00022679"/>
    </source>
</evidence>
<feature type="transmembrane region" description="Helical" evidence="29">
    <location>
        <begin position="952"/>
        <end position="974"/>
    </location>
</feature>
<dbReference type="InterPro" id="IPR003439">
    <property type="entry name" value="ABC_transporter-like_ATP-bd"/>
</dbReference>
<dbReference type="InterPro" id="IPR013083">
    <property type="entry name" value="Znf_RING/FYVE/PHD"/>
</dbReference>
<keyword evidence="19 29" id="KW-1133">Transmembrane helix</keyword>
<evidence type="ECO:0000256" key="11">
    <source>
        <dbReference type="ARBA" id="ARBA00022737"/>
    </source>
</evidence>
<comment type="subcellular location">
    <subcellularLocation>
        <location evidence="3">Membrane</location>
        <topology evidence="3">Multi-pass membrane protein</topology>
    </subcellularLocation>
    <subcellularLocation>
        <location evidence="2">Nucleus</location>
    </subcellularLocation>
</comment>
<evidence type="ECO:0000256" key="15">
    <source>
        <dbReference type="ARBA" id="ARBA00022786"/>
    </source>
</evidence>
<feature type="domain" description="BRCT" evidence="30">
    <location>
        <begin position="2895"/>
        <end position="2978"/>
    </location>
</feature>
<dbReference type="InterPro" id="IPR039503">
    <property type="entry name" value="BARD1_Znf-RING"/>
</dbReference>
<evidence type="ECO:0000313" key="33">
    <source>
        <dbReference type="Proteomes" id="UP000052978"/>
    </source>
</evidence>
<dbReference type="GO" id="GO:0008270">
    <property type="term" value="F:zinc ion binding"/>
    <property type="evidence" value="ECO:0007669"/>
    <property type="project" value="UniProtKB-KW"/>
</dbReference>
<keyword evidence="27" id="KW-0040">ANK repeat</keyword>
<accession>S7NJL6</accession>
<dbReference type="InterPro" id="IPR026082">
    <property type="entry name" value="ABCA"/>
</dbReference>
<feature type="repeat" description="ANK" evidence="27">
    <location>
        <begin position="2752"/>
        <end position="2784"/>
    </location>
</feature>
<evidence type="ECO:0000256" key="2">
    <source>
        <dbReference type="ARBA" id="ARBA00004123"/>
    </source>
</evidence>
<comment type="pathway">
    <text evidence="4">Protein modification; protein ubiquitination.</text>
</comment>
<dbReference type="PANTHER" id="PTHR19229:SF29">
    <property type="entry name" value="GLUCOSYLCERAMIDE TRANSPORTER ABCA12"/>
    <property type="match status" value="1"/>
</dbReference>
<dbReference type="SMART" id="SM00382">
    <property type="entry name" value="AAA"/>
    <property type="match status" value="2"/>
</dbReference>
<dbReference type="FunFam" id="3.40.50.10190:FF:000019">
    <property type="entry name" value="BRCA1 associated RING domain 1"/>
    <property type="match status" value="1"/>
</dbReference>
<feature type="transmembrane region" description="Helical" evidence="29">
    <location>
        <begin position="1786"/>
        <end position="1808"/>
    </location>
</feature>
<dbReference type="Pfam" id="PF00005">
    <property type="entry name" value="ABC_tran"/>
    <property type="match status" value="2"/>
</dbReference>
<evidence type="ECO:0000256" key="28">
    <source>
        <dbReference type="SAM" id="MobiDB-lite"/>
    </source>
</evidence>
<evidence type="ECO:0000256" key="21">
    <source>
        <dbReference type="ARBA" id="ARBA00023204"/>
    </source>
</evidence>
<feature type="domain" description="ABC transporter" evidence="31">
    <location>
        <begin position="2053"/>
        <end position="2288"/>
    </location>
</feature>
<feature type="region of interest" description="Disordered" evidence="28">
    <location>
        <begin position="2675"/>
        <end position="2694"/>
    </location>
</feature>
<dbReference type="Pfam" id="PF23321">
    <property type="entry name" value="R1_ABCA1"/>
    <property type="match status" value="1"/>
</dbReference>
<keyword evidence="21" id="KW-0234">DNA repair</keyword>
<name>S7NJL6_MYOBR</name>
<evidence type="ECO:0000256" key="25">
    <source>
        <dbReference type="ARBA" id="ARBA00068947"/>
    </source>
</evidence>
<comment type="catalytic activity">
    <reaction evidence="1">
        <text>S-ubiquitinyl-[E2 ubiquitin-conjugating enzyme]-L-cysteine + [acceptor protein]-L-lysine = [E2 ubiquitin-conjugating enzyme]-L-cysteine + N(6)-ubiquitinyl-[acceptor protein]-L-lysine.</text>
        <dbReference type="EC" id="2.3.2.27"/>
    </reaction>
</comment>
<dbReference type="EMBL" id="KE164381">
    <property type="protein sequence ID" value="EPQ17669.1"/>
    <property type="molecule type" value="Genomic_DNA"/>
</dbReference>
<dbReference type="InterPro" id="IPR013525">
    <property type="entry name" value="ABC2_TM"/>
</dbReference>
<keyword evidence="17 32" id="KW-0067">ATP-binding</keyword>
<dbReference type="PRINTS" id="PR01415">
    <property type="entry name" value="ANKYRIN"/>
</dbReference>
<keyword evidence="13" id="KW-0227">DNA damage</keyword>
<sequence length="3102" mass="349169">MDMKLFLNWLIGYLAPRNLPSTGFFPFLQTLLCDTDSKCKDTPYGPQDLLRRKGIDDALFKDSVILRKSSNLLKGSNLSLQSTEVPERRHASPATVFPSPRSHLESAGTDTFNGSQVLARILDLEKLLNQNSTSEDIRRELCESYPGYTADYTFSWTTLGKNVVNKFCLSNMTLLESSLQELTNQFSQISRDPNNQKTVFQDMVKILSLFSKVQEQTAVWQLLSSFADVFQNDTTLSHVFDVLRNANRLLLLENFEDALLNISADSPYIPYLACVRNVTDNLARGSQENLRLLQSTIRFKKYFLQNGSYEDHFPSLPEVLKSKVSQLRHLTKLLCEPETFSSVEKMCQLSGMNFRSLCEKRAFHVQLLEAAELGTEIATSLLYQDNIISKNLKDLLTGDSVKINLNMDQFLEQALQMNYLENITRLIPAIEATLHVNNSADTSEKPGQLIEMFKNVEELKEELRRMTGMSNRSIDNLLAIPIPDNRAEIISRVFWLHSCDANRTNPKLEDAMKEFCSLPLPERSRQSYLIGITLLHYLDIYNFTYKASAMYRSNRMSATPGSFSTISQALCSQGITTEYLTALLPSSQRQKGNHTKDFLTYKLSKEEIAEKYGIPIHATPFCFSLYKDIINMPAGPVIWAFLKPMLLGKILYAPYTPVTKAIMEKSNVTLRQLAELREKSQEWMNQSPLFMNSFHLLNQTIPMLQNTLRNPFVQVFIKFSVGLDAVELLKQIDELDILRLKLENSIDLIDHLNTLSSLTVNISSCVLYDRIQAAESVDEMEREAERLYKSNELFGSVIFKLPSNTSQYRGYESDDVSLPPVVKYTIRMSLKTSQTTRNIRAKIWAPGPHNSPSHNQIYGRAFVYLQDNIERAIIELQTGRNSQEIAVQVQAIPYPCYMKDNFLTSVSYSLPIVLMVAWVVFIAAFVKKLVYEKDLRLHEYMKMMGVNSSSHFFAWLIESVGFLLVTIAILIVILKFGNILPKTNGFILFLYFSDYSLSVIAMSYLISVFFNNTNIAALIGSLIYIIAFFPFIVLVTVDDELSYVVKVFMSLLSPTAFSYASQYIARYEEQGIGLQWENMYSSPVQDDTTSFGWLCCLILADSFIYFLIAWYVRNVFPGTYGMAAPWYFPILPSYWKERFGCAEVKHEKSNGLMFTNIMMQNTNPSASKTSPEYMFPSNIEPEPKDLTVGVALHGVTKTYGSKIAVDNLNLNFYEGHITSLLGPNGAGKTTTISMLTGLFGTSAGTIFVDGKDIKKDLHNVRKSMGVCMQHDVLFSYLTTKEHLLLYGSIKVPHWTKKQLHEEVKRTIILSTHHLDEAEVLSDRIAFLEMGGLRCCGSPFYLKEAFGDGYHLTLTKKKSPNLNASAICDTMAVTAMIRSHLPEAYLKEDIGGELVYVLPPFSTKVSGAYLSLLRALDNGMGDLNIGCYGISDTTVEEVFLNLTKESHKPSNMSLEHLTQKKIGNSSTNGISTPDDLSLSSSNFTDRDDKILTTGERLDGFGLLLKKIMAILIKRFHHTRRNWKGFIAQVILPIVFVTTAMGLGTLKNSSNSYPEIQISPSLYGTSEQTAFYANSNPSTAALVSAMWTFPGIDNTCLNSSDISCLEKDSLGKWNSSGERISNFGVCSCSENVQRVAQRCGPGQLKNIGFELQVTVVNPSQDKFPRECPKFNYSPPHRRTYSSQVIYDLTGHRLENYLISTANEFMQKRYGGWSFGLPLTNDLRFDVTAVPANRTLAKVWYDPEGYHSLPAYLNSLNNFLLRLNMSKYDAARHGVQDQEQATMSSLIDVLVALSILMGYSVTTASFVTYVVREHQTKAKQLQHISGIGVTCYWVTNFIYDMVFYLVPVAFSIGVIAIFKLPAFYNGNNLGAVSLLLLLFGYATFSWMYLLAGIFHETGMAFITYVCINLFFGINSIVSLSVVYFLSKEKLNDPTLELISETLKRIFLIFPQFCFGYGLIELSQQQSVLDFLKAYGVEYPSETFEMDKLGAMFVALVAQGTMFFFLRLLINEWLIKKFRLFFRKFNSSPVIETIDEDEDVRAERLRVENGAGEFDLVQLHRLTKSYQLIHKKIIAVNNISIGIPAGECFGLLGVNGAGKTTIFKMLTGDIIPSSGHILIRNKTGSLAHVDSHSSLVGYCPQEDALDDLVSVEEHLYFYARIHGIPEKDIKETVHKLLRRLHLMPYKDRATSLCSYGTKRKLSTALALIGKPSILLLDEPSSGMDPKSKRHLWKIISEEVQNKCSVILTSHSMEECEALCTRLAIMVNGRFQCIGSLQHIKSRFGRGFTVKVHVKNTKASMEALTRFMQLHFPKTYLKDQHLSMLEYHVPVTAGGVANIFDLLETNKTALNITNFLVSQTTLEEECNDCFATEKEKLRGKEAMRPRASDMCRMELLIPQSINCVSDCLGAECPVCNTPAWIQDVKINRQLDSMIQLCSKLRNLLHENELSDLKEETSRKNLFNHAESKKNSIKMWFSPRSKKVRYVVSKVSVQTQPQVINDENTQQASTYEYVSASPPVDSSARAKKASTRSGKKQKKKTLTKINQMWNLEAGKKDGQLDSKEKFKEKLVSFSVQPSVNASPQRNGEIDLLASGSVTEDECFGNLTEVSLPLAEQIESPEIESRNEVMTPEKNLCENDLSSKNGKRGRHRRLSSPISKRCRNSIPSTSENFVKQTGLSENIPLPGSSLQPSTKLKVGDRVRRKTRTILDESMSSSPSTLNSTPPSTLNSTNYGRMLSSPSAMKLTPRNLTSVKRNHKGETLLHIASIKGDIPSVAYLLQNGSDPNVKDHAGWTPLHEACSHGHLQVVELLLQHKALVNTPGYQNDSPLHDAAKNGHLDIVELLLSHGASRNAVNIFGLRPVDYADSKTMKSLLLPPEKNESSSTRHCSVMHAAQRRDGPLVLIGSGLSSEQQKMLSELAAILKAKKCAEFDSTVTHVVISGDTVQSTLKCMLGILNGCWILNFEWVKACLQSKQCEQEEKYEIPQGPQRSRLNREQLLPKLFDGCYFYLGGIFKHHPKDNLIKLVTAAGGQILRRKPKPDSDVTQTINTVAYHAKPDSDQRFCTQYIIYEDVSCHRPERVRQGKVWMAPSSWFIDCVISFELLPLDS</sequence>
<evidence type="ECO:0000256" key="23">
    <source>
        <dbReference type="ARBA" id="ARBA00055451"/>
    </source>
</evidence>
<evidence type="ECO:0000313" key="32">
    <source>
        <dbReference type="EMBL" id="EPQ17669.1"/>
    </source>
</evidence>
<evidence type="ECO:0000256" key="7">
    <source>
        <dbReference type="ARBA" id="ARBA00022553"/>
    </source>
</evidence>
<dbReference type="InterPro" id="IPR003593">
    <property type="entry name" value="AAA+_ATPase"/>
</dbReference>
<evidence type="ECO:0000256" key="12">
    <source>
        <dbReference type="ARBA" id="ARBA00022741"/>
    </source>
</evidence>
<dbReference type="InterPro" id="IPR002110">
    <property type="entry name" value="Ankyrin_rpt"/>
</dbReference>
<dbReference type="Proteomes" id="UP000052978">
    <property type="component" value="Unassembled WGS sequence"/>
</dbReference>
<evidence type="ECO:0000256" key="29">
    <source>
        <dbReference type="SAM" id="Phobius"/>
    </source>
</evidence>
<dbReference type="GO" id="GO:0061630">
    <property type="term" value="F:ubiquitin protein ligase activity"/>
    <property type="evidence" value="ECO:0007669"/>
    <property type="project" value="UniProtKB-EC"/>
</dbReference>
<protein>
    <recommendedName>
        <fullName evidence="25">BRCA1-associated RING domain protein 1</fullName>
        <ecNumber evidence="5">2.3.2.27</ecNumber>
    </recommendedName>
    <alternativeName>
        <fullName evidence="26">RING-type E3 ubiquitin transferase BARD1</fullName>
    </alternativeName>
</protein>
<dbReference type="GO" id="GO:0005524">
    <property type="term" value="F:ATP binding"/>
    <property type="evidence" value="ECO:0007669"/>
    <property type="project" value="UniProtKB-KW"/>
</dbReference>
<feature type="region of interest" description="Disordered" evidence="28">
    <location>
        <begin position="2508"/>
        <end position="2534"/>
    </location>
</feature>
<feature type="transmembrane region" description="Helical" evidence="29">
    <location>
        <begin position="986"/>
        <end position="1010"/>
    </location>
</feature>
<evidence type="ECO:0000256" key="24">
    <source>
        <dbReference type="ARBA" id="ARBA00063650"/>
    </source>
</evidence>
<dbReference type="SUPFAM" id="SSF52540">
    <property type="entry name" value="P-loop containing nucleoside triphosphate hydrolases"/>
    <property type="match status" value="2"/>
</dbReference>
<dbReference type="Pfam" id="PF12796">
    <property type="entry name" value="Ank_2"/>
    <property type="match status" value="1"/>
</dbReference>
<feature type="transmembrane region" description="Helical" evidence="29">
    <location>
        <begin position="908"/>
        <end position="931"/>
    </location>
</feature>
<evidence type="ECO:0000256" key="6">
    <source>
        <dbReference type="ARBA" id="ARBA00022499"/>
    </source>
</evidence>
<feature type="transmembrane region" description="Helical" evidence="29">
    <location>
        <begin position="1523"/>
        <end position="1544"/>
    </location>
</feature>
<dbReference type="InterPro" id="IPR036770">
    <property type="entry name" value="Ankyrin_rpt-contain_sf"/>
</dbReference>
<comment type="function">
    <text evidence="23">E3 ubiquitin-protein ligase. The BRCA1-BARD1 heterodimer specifically mediates the formation of 'Lys-6'-linked polyubiquitin chains and coordinates a diverse range of cellular pathways such as DNA damage repair, ubiquitination and transcriptional regulation to maintain genomic stability. Plays a central role in the control of the cell cycle in response to DNA damage. Acts by mediating ubiquitin E3 ligase activity that is required for its tumor suppressor function. Also forms a heterodimer with CSTF1/CSTF-50 to modulate mRNA processing and RNAP II stability by inhibiting pre-mRNA 3' cleavage.</text>
</comment>
<evidence type="ECO:0000256" key="10">
    <source>
        <dbReference type="ARBA" id="ARBA00022723"/>
    </source>
</evidence>
<evidence type="ECO:0000256" key="5">
    <source>
        <dbReference type="ARBA" id="ARBA00012483"/>
    </source>
</evidence>
<dbReference type="SMART" id="SM00292">
    <property type="entry name" value="BRCT"/>
    <property type="match status" value="2"/>
</dbReference>
<organism evidence="32 33">
    <name type="scientific">Myotis brandtii</name>
    <name type="common">Brandt's bat</name>
    <dbReference type="NCBI Taxonomy" id="109478"/>
    <lineage>
        <taxon>Eukaryota</taxon>
        <taxon>Metazoa</taxon>
        <taxon>Chordata</taxon>
        <taxon>Craniata</taxon>
        <taxon>Vertebrata</taxon>
        <taxon>Euteleostomi</taxon>
        <taxon>Mammalia</taxon>
        <taxon>Eutheria</taxon>
        <taxon>Laurasiatheria</taxon>
        <taxon>Chiroptera</taxon>
        <taxon>Yangochiroptera</taxon>
        <taxon>Vespertilionidae</taxon>
        <taxon>Myotis</taxon>
    </lineage>
</organism>
<evidence type="ECO:0000259" key="30">
    <source>
        <dbReference type="PROSITE" id="PS50172"/>
    </source>
</evidence>
<keyword evidence="14" id="KW-0863">Zinc-finger</keyword>
<dbReference type="eggNOG" id="KOG0059">
    <property type="taxonomic scope" value="Eukaryota"/>
</dbReference>
<dbReference type="CDD" id="cd17734">
    <property type="entry name" value="BRCT_Bard1_rpt1"/>
    <property type="match status" value="1"/>
</dbReference>
<feature type="domain" description="ABC transporter" evidence="31">
    <location>
        <begin position="1190"/>
        <end position="1424"/>
    </location>
</feature>
<keyword evidence="12" id="KW-0547">Nucleotide-binding</keyword>
<evidence type="ECO:0000256" key="18">
    <source>
        <dbReference type="ARBA" id="ARBA00022843"/>
    </source>
</evidence>
<dbReference type="FunFam" id="1.25.40.20:FF:000032">
    <property type="entry name" value="BCL-6 corepressor isoform X1"/>
    <property type="match status" value="1"/>
</dbReference>
<evidence type="ECO:0000256" key="1">
    <source>
        <dbReference type="ARBA" id="ARBA00000900"/>
    </source>
</evidence>
<evidence type="ECO:0000256" key="14">
    <source>
        <dbReference type="ARBA" id="ARBA00022771"/>
    </source>
</evidence>
<dbReference type="CDD" id="cd17720">
    <property type="entry name" value="BRCT_Bard1_rpt2"/>
    <property type="match status" value="1"/>
</dbReference>
<evidence type="ECO:0000259" key="31">
    <source>
        <dbReference type="PROSITE" id="PS50893"/>
    </source>
</evidence>
<feature type="compositionally biased region" description="Basic residues" evidence="28">
    <location>
        <begin position="2638"/>
        <end position="2647"/>
    </location>
</feature>
<feature type="transmembrane region" description="Helical" evidence="29">
    <location>
        <begin position="1091"/>
        <end position="1112"/>
    </location>
</feature>
<dbReference type="Gene3D" id="3.30.40.10">
    <property type="entry name" value="Zinc/RING finger domain, C3HC4 (zinc finger)"/>
    <property type="match status" value="1"/>
</dbReference>
<feature type="region of interest" description="Disordered" evidence="28">
    <location>
        <begin position="2630"/>
        <end position="2659"/>
    </location>
</feature>
<evidence type="ECO:0000256" key="20">
    <source>
        <dbReference type="ARBA" id="ARBA00023136"/>
    </source>
</evidence>
<keyword evidence="10" id="KW-0479">Metal-binding</keyword>
<dbReference type="Pfam" id="PF12698">
    <property type="entry name" value="ABC2_membrane_3"/>
    <property type="match status" value="2"/>
</dbReference>
<keyword evidence="18" id="KW-0832">Ubl conjugation</keyword>